<protein>
    <submittedName>
        <fullName evidence="1">Uncharacterized protein</fullName>
    </submittedName>
</protein>
<dbReference type="EMBL" id="WNYA01000009">
    <property type="protein sequence ID" value="KAG8555129.1"/>
    <property type="molecule type" value="Genomic_DNA"/>
</dbReference>
<proteinExistence type="predicted"/>
<gene>
    <name evidence="1" type="ORF">GDO81_017594</name>
</gene>
<organism evidence="1 2">
    <name type="scientific">Engystomops pustulosus</name>
    <name type="common">Tungara frog</name>
    <name type="synonym">Physalaemus pustulosus</name>
    <dbReference type="NCBI Taxonomy" id="76066"/>
    <lineage>
        <taxon>Eukaryota</taxon>
        <taxon>Metazoa</taxon>
        <taxon>Chordata</taxon>
        <taxon>Craniata</taxon>
        <taxon>Vertebrata</taxon>
        <taxon>Euteleostomi</taxon>
        <taxon>Amphibia</taxon>
        <taxon>Batrachia</taxon>
        <taxon>Anura</taxon>
        <taxon>Neobatrachia</taxon>
        <taxon>Hyloidea</taxon>
        <taxon>Leptodactylidae</taxon>
        <taxon>Leiuperinae</taxon>
        <taxon>Engystomops</taxon>
    </lineage>
</organism>
<evidence type="ECO:0000313" key="1">
    <source>
        <dbReference type="EMBL" id="KAG8555129.1"/>
    </source>
</evidence>
<dbReference type="Proteomes" id="UP000824782">
    <property type="component" value="Unassembled WGS sequence"/>
</dbReference>
<dbReference type="AlphaFoldDB" id="A0AAV7A0K9"/>
<evidence type="ECO:0000313" key="2">
    <source>
        <dbReference type="Proteomes" id="UP000824782"/>
    </source>
</evidence>
<sequence>MFFFRGGKIMVVEDLKKSQISFHLLPPLHIFWSLLLAVQEVATGSDLRTVWLSGHFQMFKVQTHKSSSMGVKVDNPFKTHVT</sequence>
<reference evidence="1" key="1">
    <citation type="thesis" date="2020" institute="ProQuest LLC" country="789 East Eisenhower Parkway, Ann Arbor, MI, USA">
        <title>Comparative Genomics and Chromosome Evolution.</title>
        <authorList>
            <person name="Mudd A.B."/>
        </authorList>
    </citation>
    <scope>NUCLEOTIDE SEQUENCE</scope>
    <source>
        <strain evidence="1">237g6f4</strain>
        <tissue evidence="1">Blood</tissue>
    </source>
</reference>
<comment type="caution">
    <text evidence="1">The sequence shown here is derived from an EMBL/GenBank/DDBJ whole genome shotgun (WGS) entry which is preliminary data.</text>
</comment>
<name>A0AAV7A0K9_ENGPU</name>
<accession>A0AAV7A0K9</accession>
<keyword evidence="2" id="KW-1185">Reference proteome</keyword>